<feature type="signal peptide" evidence="5">
    <location>
        <begin position="1"/>
        <end position="29"/>
    </location>
</feature>
<evidence type="ECO:0000259" key="6">
    <source>
        <dbReference type="Pfam" id="PF13458"/>
    </source>
</evidence>
<keyword evidence="4" id="KW-0029">Amino-acid transport</keyword>
<feature type="domain" description="Leucine-binding protein" evidence="6">
    <location>
        <begin position="37"/>
        <end position="384"/>
    </location>
</feature>
<name>A0A9D1CWH3_9FIRM</name>
<dbReference type="Proteomes" id="UP000824260">
    <property type="component" value="Unassembled WGS sequence"/>
</dbReference>
<dbReference type="InterPro" id="IPR028081">
    <property type="entry name" value="Leu-bd"/>
</dbReference>
<evidence type="ECO:0000256" key="4">
    <source>
        <dbReference type="ARBA" id="ARBA00022970"/>
    </source>
</evidence>
<evidence type="ECO:0000313" key="8">
    <source>
        <dbReference type="Proteomes" id="UP000824260"/>
    </source>
</evidence>
<sequence>MSQKRKSSLSLYAIVLVVILVFSSCAAFAEAESSPDPIRIAFLYSLSGSNAESGQMCLDGASLAVEHVNANGGIKSLGGAPLELVVFDATSDPAQAKNVAERALSDDTIVAGVGAGTSAITLPMLPAFERAQVPVVTFTNAADLTNQGYQYIFSTTNRGTDLGLYQANFIGYLNEEKGANIKRVAIIYENSANGISMADGAREKAEELGLEIVFDESYPAGHADFAPMVTAMKNSGADAVMPYGYMQEARLIFTAMRDLDFYPVVMGNSNWPSYYEALGDATNGVIAVGNWNFATTQVNDNPEFQAIVDEFEEKYGYFMTEQSGPAYDGIKIIAEALEICGSTDPTVLRDTIAENEFEGMQLVGNYKFNEKGENVNGVPAVTQWQYGKPVCVYPVEYSLNEYMDPSEF</sequence>
<dbReference type="InterPro" id="IPR051010">
    <property type="entry name" value="BCAA_transport"/>
</dbReference>
<dbReference type="SUPFAM" id="SSF53822">
    <property type="entry name" value="Periplasmic binding protein-like I"/>
    <property type="match status" value="1"/>
</dbReference>
<evidence type="ECO:0000256" key="2">
    <source>
        <dbReference type="ARBA" id="ARBA00022448"/>
    </source>
</evidence>
<dbReference type="PANTHER" id="PTHR30483">
    <property type="entry name" value="LEUCINE-SPECIFIC-BINDING PROTEIN"/>
    <property type="match status" value="1"/>
</dbReference>
<proteinExistence type="inferred from homology"/>
<dbReference type="CDD" id="cd06340">
    <property type="entry name" value="PBP1_ABC_ligand_binding-like"/>
    <property type="match status" value="1"/>
</dbReference>
<organism evidence="7 8">
    <name type="scientific">Candidatus Pullichristensenella stercorigallinarum</name>
    <dbReference type="NCBI Taxonomy" id="2840909"/>
    <lineage>
        <taxon>Bacteria</taxon>
        <taxon>Bacillati</taxon>
        <taxon>Bacillota</taxon>
        <taxon>Clostridia</taxon>
        <taxon>Candidatus Pullichristensenella</taxon>
    </lineage>
</organism>
<dbReference type="EMBL" id="DVFZ01000056">
    <property type="protein sequence ID" value="HIQ82628.1"/>
    <property type="molecule type" value="Genomic_DNA"/>
</dbReference>
<dbReference type="GO" id="GO:0006865">
    <property type="term" value="P:amino acid transport"/>
    <property type="evidence" value="ECO:0007669"/>
    <property type="project" value="UniProtKB-KW"/>
</dbReference>
<keyword evidence="3 5" id="KW-0732">Signal</keyword>
<dbReference type="PROSITE" id="PS51257">
    <property type="entry name" value="PROKAR_LIPOPROTEIN"/>
    <property type="match status" value="1"/>
</dbReference>
<dbReference type="InterPro" id="IPR000709">
    <property type="entry name" value="Leu_Ile_Val-bd"/>
</dbReference>
<dbReference type="InterPro" id="IPR028082">
    <property type="entry name" value="Peripla_BP_I"/>
</dbReference>
<gene>
    <name evidence="7" type="ORF">IAA52_05945</name>
</gene>
<dbReference type="Pfam" id="PF13458">
    <property type="entry name" value="Peripla_BP_6"/>
    <property type="match status" value="1"/>
</dbReference>
<dbReference type="AlphaFoldDB" id="A0A9D1CWH3"/>
<reference evidence="7" key="2">
    <citation type="journal article" date="2021" name="PeerJ">
        <title>Extensive microbial diversity within the chicken gut microbiome revealed by metagenomics and culture.</title>
        <authorList>
            <person name="Gilroy R."/>
            <person name="Ravi A."/>
            <person name="Getino M."/>
            <person name="Pursley I."/>
            <person name="Horton D.L."/>
            <person name="Alikhan N.F."/>
            <person name="Baker D."/>
            <person name="Gharbi K."/>
            <person name="Hall N."/>
            <person name="Watson M."/>
            <person name="Adriaenssens E.M."/>
            <person name="Foster-Nyarko E."/>
            <person name="Jarju S."/>
            <person name="Secka A."/>
            <person name="Antonio M."/>
            <person name="Oren A."/>
            <person name="Chaudhuri R.R."/>
            <person name="La Ragione R."/>
            <person name="Hildebrand F."/>
            <person name="Pallen M.J."/>
        </authorList>
    </citation>
    <scope>NUCLEOTIDE SEQUENCE</scope>
    <source>
        <strain evidence="7">ChiSjej6B24-2974</strain>
    </source>
</reference>
<evidence type="ECO:0000256" key="5">
    <source>
        <dbReference type="SAM" id="SignalP"/>
    </source>
</evidence>
<keyword evidence="2" id="KW-0813">Transport</keyword>
<reference evidence="7" key="1">
    <citation type="submission" date="2020-10" db="EMBL/GenBank/DDBJ databases">
        <authorList>
            <person name="Gilroy R."/>
        </authorList>
    </citation>
    <scope>NUCLEOTIDE SEQUENCE</scope>
    <source>
        <strain evidence="7">ChiSjej6B24-2974</strain>
    </source>
</reference>
<feature type="chain" id="PRO_5038406078" evidence="5">
    <location>
        <begin position="30"/>
        <end position="408"/>
    </location>
</feature>
<protein>
    <submittedName>
        <fullName evidence="7">ABC transporter substrate-binding protein</fullName>
    </submittedName>
</protein>
<comment type="similarity">
    <text evidence="1">Belongs to the leucine-binding protein family.</text>
</comment>
<evidence type="ECO:0000313" key="7">
    <source>
        <dbReference type="EMBL" id="HIQ82628.1"/>
    </source>
</evidence>
<dbReference type="Gene3D" id="3.40.50.2300">
    <property type="match status" value="2"/>
</dbReference>
<dbReference type="PRINTS" id="PR00337">
    <property type="entry name" value="LEUILEVALBP"/>
</dbReference>
<evidence type="ECO:0000256" key="3">
    <source>
        <dbReference type="ARBA" id="ARBA00022729"/>
    </source>
</evidence>
<accession>A0A9D1CWH3</accession>
<evidence type="ECO:0000256" key="1">
    <source>
        <dbReference type="ARBA" id="ARBA00010062"/>
    </source>
</evidence>
<comment type="caution">
    <text evidence="7">The sequence shown here is derived from an EMBL/GenBank/DDBJ whole genome shotgun (WGS) entry which is preliminary data.</text>
</comment>